<dbReference type="InterPro" id="IPR007197">
    <property type="entry name" value="rSAM"/>
</dbReference>
<evidence type="ECO:0000313" key="11">
    <source>
        <dbReference type="EMBL" id="WCO65380.1"/>
    </source>
</evidence>
<evidence type="ECO:0000256" key="7">
    <source>
        <dbReference type="ARBA" id="ARBA00023014"/>
    </source>
</evidence>
<keyword evidence="1 8" id="KW-0004">4Fe-4S</keyword>
<feature type="binding site" evidence="8">
    <location>
        <position position="173"/>
    </location>
    <ligand>
        <name>[4Fe-4S] cluster</name>
        <dbReference type="ChEBI" id="CHEBI:49883"/>
        <label>2</label>
        <note>4Fe-4S-S-AdoMet</note>
    </ligand>
</feature>
<keyword evidence="12" id="KW-1185">Reference proteome</keyword>
<dbReference type="HAMAP" id="MF_01865">
    <property type="entry name" value="MTTase_RimO"/>
    <property type="match status" value="1"/>
</dbReference>
<keyword evidence="6 8" id="KW-0408">Iron</keyword>
<dbReference type="EC" id="2.8.4.4" evidence="8"/>
<keyword evidence="3 8" id="KW-0808">Transferase</keyword>
<evidence type="ECO:0000256" key="2">
    <source>
        <dbReference type="ARBA" id="ARBA00022490"/>
    </source>
</evidence>
<accession>A0AAF0BU00</accession>
<dbReference type="Gene3D" id="3.80.30.20">
    <property type="entry name" value="tm_1862 like domain"/>
    <property type="match status" value="1"/>
</dbReference>
<evidence type="ECO:0000259" key="9">
    <source>
        <dbReference type="PROSITE" id="PS51449"/>
    </source>
</evidence>
<dbReference type="Pfam" id="PF18693">
    <property type="entry name" value="TRAM_2"/>
    <property type="match status" value="1"/>
</dbReference>
<evidence type="ECO:0000313" key="12">
    <source>
        <dbReference type="Proteomes" id="UP001216390"/>
    </source>
</evidence>
<dbReference type="InterPro" id="IPR038135">
    <property type="entry name" value="Methylthiotransferase_N_sf"/>
</dbReference>
<dbReference type="Pfam" id="PF00919">
    <property type="entry name" value="UPF0004"/>
    <property type="match status" value="1"/>
</dbReference>
<protein>
    <recommendedName>
        <fullName evidence="8">Ribosomal protein uS12 methylthiotransferase RimO</fullName>
        <shortName evidence="8">uS12 MTTase</shortName>
        <shortName evidence="8">uS12 methylthiotransferase</shortName>
        <ecNumber evidence="8">2.8.4.4</ecNumber>
    </recommendedName>
    <alternativeName>
        <fullName evidence="8">Ribosomal protein uS12 (aspartate-C(3))-methylthiotransferase</fullName>
    </alternativeName>
    <alternativeName>
        <fullName evidence="8">Ribosome maturation factor RimO</fullName>
    </alternativeName>
</protein>
<dbReference type="EMBL" id="CP116942">
    <property type="protein sequence ID" value="WCO65380.1"/>
    <property type="molecule type" value="Genomic_DNA"/>
</dbReference>
<feature type="binding site" evidence="8">
    <location>
        <position position="49"/>
    </location>
    <ligand>
        <name>[4Fe-4S] cluster</name>
        <dbReference type="ChEBI" id="CHEBI:49883"/>
        <label>1</label>
    </ligand>
</feature>
<evidence type="ECO:0000256" key="1">
    <source>
        <dbReference type="ARBA" id="ARBA00022485"/>
    </source>
</evidence>
<keyword evidence="7 8" id="KW-0411">Iron-sulfur</keyword>
<dbReference type="GO" id="GO:0006400">
    <property type="term" value="P:tRNA modification"/>
    <property type="evidence" value="ECO:0007669"/>
    <property type="project" value="InterPro"/>
</dbReference>
<dbReference type="InterPro" id="IPR006638">
    <property type="entry name" value="Elp3/MiaA/NifB-like_rSAM"/>
</dbReference>
<dbReference type="InterPro" id="IPR005839">
    <property type="entry name" value="Methylthiotransferase"/>
</dbReference>
<evidence type="ECO:0000256" key="3">
    <source>
        <dbReference type="ARBA" id="ARBA00022679"/>
    </source>
</evidence>
<evidence type="ECO:0000259" key="10">
    <source>
        <dbReference type="PROSITE" id="PS51918"/>
    </source>
</evidence>
<feature type="binding site" evidence="8">
    <location>
        <position position="13"/>
    </location>
    <ligand>
        <name>[4Fe-4S] cluster</name>
        <dbReference type="ChEBI" id="CHEBI:49883"/>
        <label>1</label>
    </ligand>
</feature>
<dbReference type="InterPro" id="IPR012340">
    <property type="entry name" value="NA-bd_OB-fold"/>
</dbReference>
<dbReference type="GO" id="GO:0005829">
    <property type="term" value="C:cytosol"/>
    <property type="evidence" value="ECO:0007669"/>
    <property type="project" value="TreeGrafter"/>
</dbReference>
<dbReference type="GO" id="GO:0051539">
    <property type="term" value="F:4 iron, 4 sulfur cluster binding"/>
    <property type="evidence" value="ECO:0007669"/>
    <property type="project" value="UniProtKB-UniRule"/>
</dbReference>
<dbReference type="KEGG" id="ima:PO878_12825"/>
<dbReference type="GO" id="GO:0005840">
    <property type="term" value="C:ribosome"/>
    <property type="evidence" value="ECO:0007669"/>
    <property type="project" value="UniProtKB-KW"/>
</dbReference>
<comment type="function">
    <text evidence="8">Catalyzes the methylthiolation of an aspartic acid residue of ribosomal protein uS12.</text>
</comment>
<feature type="domain" description="Radical SAM core" evidence="10">
    <location>
        <begin position="152"/>
        <end position="376"/>
    </location>
</feature>
<reference evidence="11" key="1">
    <citation type="submission" date="2023-01" db="EMBL/GenBank/DDBJ databases">
        <title>The diversity of Class Acidimicrobiia in South China Sea sediment environments and the proposal of Iamia marina sp. nov., a novel species of the genus Iamia.</title>
        <authorList>
            <person name="He Y."/>
            <person name="Tian X."/>
        </authorList>
    </citation>
    <scope>NUCLEOTIDE SEQUENCE</scope>
    <source>
        <strain evidence="11">DSM 19957</strain>
    </source>
</reference>
<comment type="subcellular location">
    <subcellularLocation>
        <location evidence="8">Cytoplasm</location>
    </subcellularLocation>
</comment>
<dbReference type="SMART" id="SM00729">
    <property type="entry name" value="Elp3"/>
    <property type="match status" value="1"/>
</dbReference>
<dbReference type="Gene3D" id="3.40.50.12160">
    <property type="entry name" value="Methylthiotransferase, N-terminal domain"/>
    <property type="match status" value="1"/>
</dbReference>
<dbReference type="PANTHER" id="PTHR43837:SF1">
    <property type="entry name" value="RIBOSOMAL PROTEIN US12 METHYLTHIOTRANSFERASE RIMO"/>
    <property type="match status" value="1"/>
</dbReference>
<dbReference type="InterPro" id="IPR023404">
    <property type="entry name" value="rSAM_horseshoe"/>
</dbReference>
<dbReference type="PROSITE" id="PS51449">
    <property type="entry name" value="MTTASE_N"/>
    <property type="match status" value="1"/>
</dbReference>
<dbReference type="GO" id="GO:0035599">
    <property type="term" value="F:aspartic acid methylthiotransferase activity"/>
    <property type="evidence" value="ECO:0007669"/>
    <property type="project" value="TreeGrafter"/>
</dbReference>
<keyword evidence="11" id="KW-0687">Ribonucleoprotein</keyword>
<dbReference type="GO" id="GO:0046872">
    <property type="term" value="F:metal ion binding"/>
    <property type="evidence" value="ECO:0007669"/>
    <property type="project" value="UniProtKB-KW"/>
</dbReference>
<comment type="catalytic activity">
    <reaction evidence="8">
        <text>L-aspartate(89)-[ribosomal protein uS12]-hydrogen + (sulfur carrier)-SH + AH2 + 2 S-adenosyl-L-methionine = 3-methylsulfanyl-L-aspartate(89)-[ribosomal protein uS12]-hydrogen + (sulfur carrier)-H + 5'-deoxyadenosine + L-methionine + A + S-adenosyl-L-homocysteine + 2 H(+)</text>
        <dbReference type="Rhea" id="RHEA:37087"/>
        <dbReference type="Rhea" id="RHEA-COMP:10460"/>
        <dbReference type="Rhea" id="RHEA-COMP:10461"/>
        <dbReference type="Rhea" id="RHEA-COMP:14737"/>
        <dbReference type="Rhea" id="RHEA-COMP:14739"/>
        <dbReference type="ChEBI" id="CHEBI:13193"/>
        <dbReference type="ChEBI" id="CHEBI:15378"/>
        <dbReference type="ChEBI" id="CHEBI:17319"/>
        <dbReference type="ChEBI" id="CHEBI:17499"/>
        <dbReference type="ChEBI" id="CHEBI:29917"/>
        <dbReference type="ChEBI" id="CHEBI:29961"/>
        <dbReference type="ChEBI" id="CHEBI:57844"/>
        <dbReference type="ChEBI" id="CHEBI:57856"/>
        <dbReference type="ChEBI" id="CHEBI:59789"/>
        <dbReference type="ChEBI" id="CHEBI:64428"/>
        <dbReference type="ChEBI" id="CHEBI:73599"/>
        <dbReference type="EC" id="2.8.4.4"/>
    </reaction>
</comment>
<feature type="binding site" evidence="8">
    <location>
        <position position="166"/>
    </location>
    <ligand>
        <name>[4Fe-4S] cluster</name>
        <dbReference type="ChEBI" id="CHEBI:49883"/>
        <label>2</label>
        <note>4Fe-4S-S-AdoMet</note>
    </ligand>
</feature>
<comment type="similarity">
    <text evidence="8">Belongs to the methylthiotransferase family. RimO subfamily.</text>
</comment>
<feature type="binding site" evidence="8">
    <location>
        <position position="81"/>
    </location>
    <ligand>
        <name>[4Fe-4S] cluster</name>
        <dbReference type="ChEBI" id="CHEBI:49883"/>
        <label>1</label>
    </ligand>
</feature>
<organism evidence="11 12">
    <name type="scientific">Iamia majanohamensis</name>
    <dbReference type="NCBI Taxonomy" id="467976"/>
    <lineage>
        <taxon>Bacteria</taxon>
        <taxon>Bacillati</taxon>
        <taxon>Actinomycetota</taxon>
        <taxon>Acidimicrobiia</taxon>
        <taxon>Acidimicrobiales</taxon>
        <taxon>Iamiaceae</taxon>
        <taxon>Iamia</taxon>
    </lineage>
</organism>
<proteinExistence type="inferred from homology"/>
<dbReference type="InterPro" id="IPR005840">
    <property type="entry name" value="Ribosomal_uS12_MeSTrfase_RimO"/>
</dbReference>
<dbReference type="AlphaFoldDB" id="A0AAF0BU00"/>
<dbReference type="Gene3D" id="2.40.50.140">
    <property type="entry name" value="Nucleic acid-binding proteins"/>
    <property type="match status" value="1"/>
</dbReference>
<dbReference type="Pfam" id="PF04055">
    <property type="entry name" value="Radical_SAM"/>
    <property type="match status" value="1"/>
</dbReference>
<gene>
    <name evidence="8 11" type="primary">rimO</name>
    <name evidence="11" type="ORF">PO878_12825</name>
</gene>
<dbReference type="SFLD" id="SFLDG01082">
    <property type="entry name" value="B12-binding_domain_containing"/>
    <property type="match status" value="1"/>
</dbReference>
<keyword evidence="4 8" id="KW-0949">S-adenosyl-L-methionine</keyword>
<sequence length="436" mass="46868">MPDRSYWVETLGCPKNQVDSDKLHGRLVADGLTEATDPAAADVVVVNTCAFIDEARQESIDTILELADGRRDGSRLVVTGCLAERYGDELAAELPEVDAVVGFGHSLLEPAPSPAAPGASVPVLLRPRVGTAVGAPTPDVPDFDLLNLPRPRSRAPWAYVKVAEGCDRACGFCAIPSFRGPQRSRDAGSILAEVDQLAAQEIVLVAQDLASYGRDQGVGERGLVPLLAEVAARVERVRLLYLYPSDLSDGLVDAICATGVPYFDLSLQHVSRPLLRRMRRWGDGGRFLARIADIRRREPDAALRSNFIVGYPGETEDDHDALLSFVEEADLDWCGFFSYSREDGTYAADLDGAVPEGLVAERLAELRDVQDRTTERRRAALVGRTVEVLVDEPGVGRTFREAPEIDGVVNVDDGLPVGAVATLTVTGSAGPDIDAA</sequence>
<dbReference type="Proteomes" id="UP001216390">
    <property type="component" value="Chromosome"/>
</dbReference>
<keyword evidence="11" id="KW-0689">Ribosomal protein</keyword>
<dbReference type="SUPFAM" id="SSF102114">
    <property type="entry name" value="Radical SAM enzymes"/>
    <property type="match status" value="1"/>
</dbReference>
<dbReference type="SFLD" id="SFLDG01061">
    <property type="entry name" value="methylthiotransferase"/>
    <property type="match status" value="1"/>
</dbReference>
<dbReference type="NCBIfam" id="TIGR00089">
    <property type="entry name" value="MiaB/RimO family radical SAM methylthiotransferase"/>
    <property type="match status" value="1"/>
</dbReference>
<feature type="binding site" evidence="8">
    <location>
        <position position="170"/>
    </location>
    <ligand>
        <name>[4Fe-4S] cluster</name>
        <dbReference type="ChEBI" id="CHEBI:49883"/>
        <label>2</label>
        <note>4Fe-4S-S-AdoMet</note>
    </ligand>
</feature>
<keyword evidence="2 8" id="KW-0963">Cytoplasm</keyword>
<dbReference type="CDD" id="cd01335">
    <property type="entry name" value="Radical_SAM"/>
    <property type="match status" value="1"/>
</dbReference>
<comment type="cofactor">
    <cofactor evidence="8">
        <name>[4Fe-4S] cluster</name>
        <dbReference type="ChEBI" id="CHEBI:49883"/>
    </cofactor>
    <text evidence="8">Binds 2 [4Fe-4S] clusters. One cluster is coordinated with 3 cysteines and an exchangeable S-adenosyl-L-methionine.</text>
</comment>
<dbReference type="InterPro" id="IPR058240">
    <property type="entry name" value="rSAM_sf"/>
</dbReference>
<dbReference type="InterPro" id="IPR002792">
    <property type="entry name" value="TRAM_dom"/>
</dbReference>
<feature type="domain" description="MTTase N-terminal" evidence="9">
    <location>
        <begin position="4"/>
        <end position="118"/>
    </location>
</feature>
<dbReference type="SFLD" id="SFLDS00029">
    <property type="entry name" value="Radical_SAM"/>
    <property type="match status" value="1"/>
</dbReference>
<keyword evidence="5 8" id="KW-0479">Metal-binding</keyword>
<evidence type="ECO:0000256" key="8">
    <source>
        <dbReference type="HAMAP-Rule" id="MF_01865"/>
    </source>
</evidence>
<evidence type="ECO:0000256" key="4">
    <source>
        <dbReference type="ARBA" id="ARBA00022691"/>
    </source>
</evidence>
<dbReference type="PANTHER" id="PTHR43837">
    <property type="entry name" value="RIBOSOMAL PROTEIN S12 METHYLTHIOTRANSFERASE RIMO"/>
    <property type="match status" value="1"/>
</dbReference>
<dbReference type="NCBIfam" id="TIGR01125">
    <property type="entry name" value="30S ribosomal protein S12 methylthiotransferase RimO"/>
    <property type="match status" value="1"/>
</dbReference>
<dbReference type="InterPro" id="IPR013848">
    <property type="entry name" value="Methylthiotransferase_N"/>
</dbReference>
<name>A0AAF0BU00_9ACTN</name>
<dbReference type="PROSITE" id="PS51918">
    <property type="entry name" value="RADICAL_SAM"/>
    <property type="match status" value="1"/>
</dbReference>
<dbReference type="GO" id="GO:0103039">
    <property type="term" value="F:protein methylthiotransferase activity"/>
    <property type="evidence" value="ECO:0007669"/>
    <property type="project" value="UniProtKB-EC"/>
</dbReference>
<evidence type="ECO:0000256" key="6">
    <source>
        <dbReference type="ARBA" id="ARBA00023004"/>
    </source>
</evidence>
<dbReference type="RefSeq" id="WP_272734905.1">
    <property type="nucleotide sequence ID" value="NZ_CP116942.1"/>
</dbReference>
<evidence type="ECO:0000256" key="5">
    <source>
        <dbReference type="ARBA" id="ARBA00022723"/>
    </source>
</evidence>